<evidence type="ECO:0000313" key="2">
    <source>
        <dbReference type="EMBL" id="KGP71916.1"/>
    </source>
</evidence>
<dbReference type="Pfam" id="PF14534">
    <property type="entry name" value="DUF4440"/>
    <property type="match status" value="1"/>
</dbReference>
<sequence length="122" mass="14167">MEMMNNSVKILLQTLEEELLKPEVRQSEERLNQLLADDFQEIGSSGRLFDKQDVLDRLPSEKPPKMILSNFSGRELAKDVALTTYSVHHQDKEKYTLRSSIWKKDTSGWRMTFHQGTITSKP</sequence>
<dbReference type="AlphaFoldDB" id="A0A0A2TCW7"/>
<feature type="domain" description="DUF4440" evidence="1">
    <location>
        <begin position="13"/>
        <end position="111"/>
    </location>
</feature>
<reference evidence="2 3" key="1">
    <citation type="journal article" date="2015" name="Stand. Genomic Sci.">
        <title>High quality draft genome sequence of the moderately halophilic bacterium Pontibacillus yanchengensis Y32(T) and comparison among Pontibacillus genomes.</title>
        <authorList>
            <person name="Huang J."/>
            <person name="Qiao Z.X."/>
            <person name="Tang J.W."/>
            <person name="Wang G."/>
        </authorList>
    </citation>
    <scope>NUCLEOTIDE SEQUENCE [LARGE SCALE GENOMIC DNA]</scope>
    <source>
        <strain evidence="2 3">Y32</strain>
    </source>
</reference>
<evidence type="ECO:0000313" key="3">
    <source>
        <dbReference type="Proteomes" id="UP000030147"/>
    </source>
</evidence>
<gene>
    <name evidence="2" type="ORF">N782_14885</name>
</gene>
<dbReference type="SUPFAM" id="SSF54427">
    <property type="entry name" value="NTF2-like"/>
    <property type="match status" value="1"/>
</dbReference>
<keyword evidence="3" id="KW-1185">Reference proteome</keyword>
<dbReference type="Proteomes" id="UP000030147">
    <property type="component" value="Unassembled WGS sequence"/>
</dbReference>
<dbReference type="eggNOG" id="COG4994">
    <property type="taxonomic scope" value="Bacteria"/>
</dbReference>
<dbReference type="EMBL" id="AVBF01000043">
    <property type="protein sequence ID" value="KGP71916.1"/>
    <property type="molecule type" value="Genomic_DNA"/>
</dbReference>
<dbReference type="STRING" id="1385514.N782_14885"/>
<organism evidence="2 3">
    <name type="scientific">Pontibacillus yanchengensis Y32</name>
    <dbReference type="NCBI Taxonomy" id="1385514"/>
    <lineage>
        <taxon>Bacteria</taxon>
        <taxon>Bacillati</taxon>
        <taxon>Bacillota</taxon>
        <taxon>Bacilli</taxon>
        <taxon>Bacillales</taxon>
        <taxon>Bacillaceae</taxon>
        <taxon>Pontibacillus</taxon>
    </lineage>
</organism>
<dbReference type="InterPro" id="IPR027843">
    <property type="entry name" value="DUF4440"/>
</dbReference>
<comment type="caution">
    <text evidence="2">The sequence shown here is derived from an EMBL/GenBank/DDBJ whole genome shotgun (WGS) entry which is preliminary data.</text>
</comment>
<proteinExistence type="predicted"/>
<protein>
    <submittedName>
        <fullName evidence="2">RNAse H</fullName>
    </submittedName>
</protein>
<dbReference type="Gene3D" id="3.10.450.50">
    <property type="match status" value="1"/>
</dbReference>
<dbReference type="InterPro" id="IPR032710">
    <property type="entry name" value="NTF2-like_dom_sf"/>
</dbReference>
<name>A0A0A2TCW7_9BACI</name>
<accession>A0A0A2TCW7</accession>
<evidence type="ECO:0000259" key="1">
    <source>
        <dbReference type="Pfam" id="PF14534"/>
    </source>
</evidence>